<accession>F2J0I1</accession>
<dbReference type="CDD" id="cd03205">
    <property type="entry name" value="GST_C_6"/>
    <property type="match status" value="1"/>
</dbReference>
<gene>
    <name evidence="2" type="ordered locus">SL003B_1220</name>
</gene>
<dbReference type="HOGENOM" id="CLU_011226_12_2_5"/>
<dbReference type="InterPro" id="IPR036249">
    <property type="entry name" value="Thioredoxin-like_sf"/>
</dbReference>
<evidence type="ECO:0000313" key="2">
    <source>
        <dbReference type="EMBL" id="ADZ69649.1"/>
    </source>
</evidence>
<dbReference type="SUPFAM" id="SSF47616">
    <property type="entry name" value="GST C-terminal domain-like"/>
    <property type="match status" value="1"/>
</dbReference>
<dbReference type="eggNOG" id="COG0625">
    <property type="taxonomic scope" value="Bacteria"/>
</dbReference>
<dbReference type="OrthoDB" id="9795329at2"/>
<dbReference type="PROSITE" id="PS50404">
    <property type="entry name" value="GST_NTER"/>
    <property type="match status" value="1"/>
</dbReference>
<dbReference type="GO" id="GO:0004364">
    <property type="term" value="F:glutathione transferase activity"/>
    <property type="evidence" value="ECO:0007669"/>
    <property type="project" value="TreeGrafter"/>
</dbReference>
<dbReference type="PANTHER" id="PTHR42673">
    <property type="entry name" value="MALEYLACETOACETATE ISOMERASE"/>
    <property type="match status" value="1"/>
</dbReference>
<dbReference type="SUPFAM" id="SSF52833">
    <property type="entry name" value="Thioredoxin-like"/>
    <property type="match status" value="1"/>
</dbReference>
<protein>
    <submittedName>
        <fullName evidence="2">Glutathione S-transferase family protein</fullName>
    </submittedName>
</protein>
<sequence length="207" mass="22573">MLILRSSPASPFGRKVKIAASVLGLLDRIAVEAADTTDPADSIRNQNPLGKIPALILEDGKVLYDSRVIVEYLDHLAGGGRIIPAAPQRFDVLRLQALADGICDASILRVYEKRFRPEERRHPDWVDYQAAKVDRALDALEADQPARVDAAGGVDIGQIAVACALGYLDLRFKGAWRAGHPGLVAWLDAFEAAVPLFAKTRVEPVDW</sequence>
<dbReference type="KEGG" id="pgv:SL003B_1220"/>
<dbReference type="Pfam" id="PF13417">
    <property type="entry name" value="GST_N_3"/>
    <property type="match status" value="1"/>
</dbReference>
<dbReference type="Gene3D" id="1.20.1050.10">
    <property type="match status" value="1"/>
</dbReference>
<dbReference type="InterPro" id="IPR036282">
    <property type="entry name" value="Glutathione-S-Trfase_C_sf"/>
</dbReference>
<dbReference type="PANTHER" id="PTHR42673:SF4">
    <property type="entry name" value="MALEYLACETOACETATE ISOMERASE"/>
    <property type="match status" value="1"/>
</dbReference>
<organism evidence="2 3">
    <name type="scientific">Polymorphum gilvum (strain LMG 25793 / CGMCC 1.9160 / SL003B-26A1)</name>
    <dbReference type="NCBI Taxonomy" id="991905"/>
    <lineage>
        <taxon>Bacteria</taxon>
        <taxon>Pseudomonadati</taxon>
        <taxon>Pseudomonadota</taxon>
        <taxon>Alphaproteobacteria</taxon>
        <taxon>Rhodobacterales</taxon>
        <taxon>Paracoccaceae</taxon>
        <taxon>Polymorphum</taxon>
    </lineage>
</organism>
<dbReference type="Gene3D" id="3.40.30.10">
    <property type="entry name" value="Glutaredoxin"/>
    <property type="match status" value="1"/>
</dbReference>
<dbReference type="AlphaFoldDB" id="F2J0I1"/>
<evidence type="ECO:0000313" key="3">
    <source>
        <dbReference type="Proteomes" id="UP000008130"/>
    </source>
</evidence>
<dbReference type="RefSeq" id="WP_013651966.1">
    <property type="nucleotide sequence ID" value="NC_015259.1"/>
</dbReference>
<dbReference type="InterPro" id="IPR004045">
    <property type="entry name" value="Glutathione_S-Trfase_N"/>
</dbReference>
<reference evidence="2 3" key="1">
    <citation type="journal article" date="2011" name="J. Bacteriol.">
        <title>Complete genome sequence of Polymorphum gilvum SL003B-26A1T, a crude oil-degrading bacterium from oil-polluted saline soil.</title>
        <authorList>
            <person name="Li S.G."/>
            <person name="Tang Y.Q."/>
            <person name="Nie Y."/>
            <person name="Cai M."/>
            <person name="Wu X.L."/>
        </authorList>
    </citation>
    <scope>NUCLEOTIDE SEQUENCE [LARGE SCALE GENOMIC DNA]</scope>
    <source>
        <strain evidence="3">LMG 25793 / CGMCC 1.9160 / SL003B-26A1</strain>
    </source>
</reference>
<evidence type="ECO:0000259" key="1">
    <source>
        <dbReference type="PROSITE" id="PS50404"/>
    </source>
</evidence>
<proteinExistence type="predicted"/>
<dbReference type="Pfam" id="PF13410">
    <property type="entry name" value="GST_C_2"/>
    <property type="match status" value="1"/>
</dbReference>
<keyword evidence="2" id="KW-0808">Transferase</keyword>
<dbReference type="STRING" id="991905.SL003B_1220"/>
<dbReference type="GO" id="GO:0016034">
    <property type="term" value="F:maleylacetoacetate isomerase activity"/>
    <property type="evidence" value="ECO:0007669"/>
    <property type="project" value="TreeGrafter"/>
</dbReference>
<dbReference type="PATRIC" id="fig|991905.3.peg.1247"/>
<dbReference type="Proteomes" id="UP000008130">
    <property type="component" value="Chromosome"/>
</dbReference>
<dbReference type="EMBL" id="CP002568">
    <property type="protein sequence ID" value="ADZ69649.1"/>
    <property type="molecule type" value="Genomic_DNA"/>
</dbReference>
<dbReference type="GO" id="GO:0006749">
    <property type="term" value="P:glutathione metabolic process"/>
    <property type="evidence" value="ECO:0007669"/>
    <property type="project" value="TreeGrafter"/>
</dbReference>
<name>F2J0I1_POLGS</name>
<dbReference type="GO" id="GO:0006559">
    <property type="term" value="P:L-phenylalanine catabolic process"/>
    <property type="evidence" value="ECO:0007669"/>
    <property type="project" value="TreeGrafter"/>
</dbReference>
<feature type="domain" description="GST N-terminal" evidence="1">
    <location>
        <begin position="1"/>
        <end position="81"/>
    </location>
</feature>
<keyword evidence="3" id="KW-1185">Reference proteome</keyword>